<dbReference type="Proteomes" id="UP001304769">
    <property type="component" value="Unassembled WGS sequence"/>
</dbReference>
<reference evidence="2 3" key="1">
    <citation type="submission" date="2023-12" db="EMBL/GenBank/DDBJ databases">
        <title>Sinomonas terricola sp. nov, isolated from litchi orchard soil in Guangdong, PR China.</title>
        <authorList>
            <person name="Jiaxin W."/>
            <person name="Yang Z."/>
            <person name="Honghui Z."/>
        </authorList>
    </citation>
    <scope>NUCLEOTIDE SEQUENCE [LARGE SCALE GENOMIC DNA]</scope>
    <source>
        <strain evidence="2 3">JGH33</strain>
    </source>
</reference>
<dbReference type="RefSeq" id="WP_323277186.1">
    <property type="nucleotide sequence ID" value="NZ_JAYGGQ010000001.1"/>
</dbReference>
<sequence>MAVEFAIIAPLLLALLGGIVEFSRIYNAQILVTNAAREAARTMALTNDANAATSAAQKVASPYTVTVTFSPSSCTSGSQIASNVASDVSLLTGNWLGFGSSIHITGVGAMRCGG</sequence>
<organism evidence="2 3">
    <name type="scientific">Sinomonas terricola</name>
    <dbReference type="NCBI Taxonomy" id="3110330"/>
    <lineage>
        <taxon>Bacteria</taxon>
        <taxon>Bacillati</taxon>
        <taxon>Actinomycetota</taxon>
        <taxon>Actinomycetes</taxon>
        <taxon>Micrococcales</taxon>
        <taxon>Micrococcaceae</taxon>
        <taxon>Sinomonas</taxon>
    </lineage>
</organism>
<comment type="caution">
    <text evidence="2">The sequence shown here is derived from an EMBL/GenBank/DDBJ whole genome shotgun (WGS) entry which is preliminary data.</text>
</comment>
<evidence type="ECO:0000313" key="2">
    <source>
        <dbReference type="EMBL" id="MEA5453423.1"/>
    </source>
</evidence>
<dbReference type="EMBL" id="JAYGGQ010000001">
    <property type="protein sequence ID" value="MEA5453423.1"/>
    <property type="molecule type" value="Genomic_DNA"/>
</dbReference>
<gene>
    <name evidence="2" type="ORF">SPF06_01685</name>
</gene>
<evidence type="ECO:0000259" key="1">
    <source>
        <dbReference type="Pfam" id="PF07811"/>
    </source>
</evidence>
<evidence type="ECO:0000313" key="3">
    <source>
        <dbReference type="Proteomes" id="UP001304769"/>
    </source>
</evidence>
<name>A0ABU5T190_9MICC</name>
<accession>A0ABU5T190</accession>
<protein>
    <submittedName>
        <fullName evidence="2">TadE/TadG family type IV pilus assembly protein</fullName>
    </submittedName>
</protein>
<feature type="domain" description="TadE-like" evidence="1">
    <location>
        <begin position="2"/>
        <end position="41"/>
    </location>
</feature>
<dbReference type="Pfam" id="PF07811">
    <property type="entry name" value="TadE"/>
    <property type="match status" value="1"/>
</dbReference>
<keyword evidence="3" id="KW-1185">Reference proteome</keyword>
<dbReference type="InterPro" id="IPR012495">
    <property type="entry name" value="TadE-like_dom"/>
</dbReference>
<proteinExistence type="predicted"/>